<proteinExistence type="predicted"/>
<dbReference type="InterPro" id="IPR010730">
    <property type="entry name" value="HET"/>
</dbReference>
<dbReference type="Proteomes" id="UP000258309">
    <property type="component" value="Unassembled WGS sequence"/>
</dbReference>
<comment type="caution">
    <text evidence="2">The sequence shown here is derived from an EMBL/GenBank/DDBJ whole genome shotgun (WGS) entry which is preliminary data.</text>
</comment>
<dbReference type="OMA" id="WISTCER"/>
<dbReference type="STRING" id="5539.A0A3E2HKC6"/>
<dbReference type="Pfam" id="PF06985">
    <property type="entry name" value="HET"/>
    <property type="match status" value="1"/>
</dbReference>
<keyword evidence="3" id="KW-1185">Reference proteome</keyword>
<dbReference type="EMBL" id="NCSJ02000029">
    <property type="protein sequence ID" value="RFU33847.1"/>
    <property type="molecule type" value="Genomic_DNA"/>
</dbReference>
<evidence type="ECO:0000313" key="2">
    <source>
        <dbReference type="EMBL" id="RFU33847.1"/>
    </source>
</evidence>
<dbReference type="OrthoDB" id="2958217at2759"/>
<dbReference type="PANTHER" id="PTHR33112">
    <property type="entry name" value="DOMAIN PROTEIN, PUTATIVE-RELATED"/>
    <property type="match status" value="1"/>
</dbReference>
<dbReference type="AlphaFoldDB" id="A0A3E2HKC6"/>
<dbReference type="PANTHER" id="PTHR33112:SF12">
    <property type="entry name" value="HETEROKARYON INCOMPATIBILITY DOMAIN-CONTAINING PROTEIN"/>
    <property type="match status" value="1"/>
</dbReference>
<evidence type="ECO:0000313" key="3">
    <source>
        <dbReference type="Proteomes" id="UP000258309"/>
    </source>
</evidence>
<feature type="non-terminal residue" evidence="2">
    <location>
        <position position="481"/>
    </location>
</feature>
<sequence length="481" mass="54823">MAWKLSEVPGLRLFRVIDVEDMCLVEISSSCKYLTLSYVWGRGNKYLALTRDNKAQLMTPGALRAPLPKTIRDTLNLVKLLGERYIWIDCLCLIQDDPDDMQGGILNMDIVYEGSVLCIVAASGKDANAGLPGLLPHSRQVRQHIEEVTPGVKMMRVDHFYTDLIGSPYVERGWTFQEFMISPRCLVFLDSRVYYRCCHVVWGEDTVYDDFPEETHGNVGTSHILPIFRQSTVSPCTLYTASISRFNGRQLSKESDTLNAMTGVLNRIVQETGGSHYFGLLTLYFDLSLLFYHEYGGDGRRQDFPSWSWVGWKGGPRHVEPSLLGDIDINELFSQDWGDNQIAQEWLAQKTHIIWYTRCLQTGELSLVCHSRAITTDADQTLEANSQDDDDVLRRDLPTIPTQHILSPDIPHDPGYGRDMTRHYEVALLSKADRCAYLWSMEMGIADQPLYWVMLLEWQGPYAERKGLGFIYQAQLEILLA</sequence>
<feature type="domain" description="Heterokaryon incompatibility" evidence="1">
    <location>
        <begin position="33"/>
        <end position="178"/>
    </location>
</feature>
<reference evidence="2 3" key="1">
    <citation type="submission" date="2018-05" db="EMBL/GenBank/DDBJ databases">
        <title>Draft genome sequence of Scytalidium lignicola DSM 105466, a ubiquitous saprotrophic fungus.</title>
        <authorList>
            <person name="Buettner E."/>
            <person name="Gebauer A.M."/>
            <person name="Hofrichter M."/>
            <person name="Liers C."/>
            <person name="Kellner H."/>
        </authorList>
    </citation>
    <scope>NUCLEOTIDE SEQUENCE [LARGE SCALE GENOMIC DNA]</scope>
    <source>
        <strain evidence="2 3">DSM 105466</strain>
    </source>
</reference>
<feature type="non-terminal residue" evidence="2">
    <location>
        <position position="1"/>
    </location>
</feature>
<gene>
    <name evidence="2" type="ORF">B7463_g2484</name>
</gene>
<protein>
    <recommendedName>
        <fullName evidence="1">Heterokaryon incompatibility domain-containing protein</fullName>
    </recommendedName>
</protein>
<evidence type="ECO:0000259" key="1">
    <source>
        <dbReference type="Pfam" id="PF06985"/>
    </source>
</evidence>
<name>A0A3E2HKC6_SCYLI</name>
<accession>A0A3E2HKC6</accession>
<organism evidence="2 3">
    <name type="scientific">Scytalidium lignicola</name>
    <name type="common">Hyphomycete</name>
    <dbReference type="NCBI Taxonomy" id="5539"/>
    <lineage>
        <taxon>Eukaryota</taxon>
        <taxon>Fungi</taxon>
        <taxon>Dikarya</taxon>
        <taxon>Ascomycota</taxon>
        <taxon>Pezizomycotina</taxon>
        <taxon>Leotiomycetes</taxon>
        <taxon>Leotiomycetes incertae sedis</taxon>
        <taxon>Scytalidium</taxon>
    </lineage>
</organism>